<dbReference type="RefSeq" id="WP_065950594.1">
    <property type="nucleotide sequence ID" value="NZ_CP018049.1"/>
</dbReference>
<protein>
    <submittedName>
        <fullName evidence="1">Type III secretion protein</fullName>
    </submittedName>
</protein>
<accession>A0A2L0RRP9</accession>
<dbReference type="Proteomes" id="UP000239888">
    <property type="component" value="Chromosome"/>
</dbReference>
<evidence type="ECO:0000313" key="2">
    <source>
        <dbReference type="Proteomes" id="UP000239888"/>
    </source>
</evidence>
<dbReference type="KEGG" id="poi:BOP93_03405"/>
<evidence type="ECO:0000313" key="1">
    <source>
        <dbReference type="EMBL" id="AUZ44661.1"/>
    </source>
</evidence>
<name>A0A2L0RRP9_9PSED</name>
<organism evidence="1 2">
    <name type="scientific">Pseudomonas orientalis</name>
    <dbReference type="NCBI Taxonomy" id="76758"/>
    <lineage>
        <taxon>Bacteria</taxon>
        <taxon>Pseudomonadati</taxon>
        <taxon>Pseudomonadota</taxon>
        <taxon>Gammaproteobacteria</taxon>
        <taxon>Pseudomonadales</taxon>
        <taxon>Pseudomonadaceae</taxon>
        <taxon>Pseudomonas</taxon>
    </lineage>
</organism>
<dbReference type="AlphaFoldDB" id="A0A2L0RRP9"/>
<reference evidence="1 2" key="1">
    <citation type="journal article" date="2018" name="Front. Microbiol.">
        <title>Pseudomonas orientalis F9: A Potent Antagonist against Phytopathogens with Phytotoxic Effect in the Apple Flower.</title>
        <authorList>
            <person name="Zengerer V."/>
            <person name="Schmid M."/>
            <person name="Bieri M."/>
            <person name="Muller D.C."/>
            <person name="Remus-Emsermann M.N.P."/>
            <person name="Ahrens C.H."/>
            <person name="Pelludat C."/>
        </authorList>
    </citation>
    <scope>NUCLEOTIDE SEQUENCE [LARGE SCALE GENOMIC DNA]</scope>
    <source>
        <strain evidence="1 2">F9</strain>
    </source>
</reference>
<proteinExistence type="predicted"/>
<dbReference type="EMBL" id="CP018049">
    <property type="protein sequence ID" value="AUZ44661.1"/>
    <property type="molecule type" value="Genomic_DNA"/>
</dbReference>
<gene>
    <name evidence="1" type="ORF">BOP93_03405</name>
</gene>
<sequence length="130" mass="14325">MKDLIIHWLKSGEEQITLIEGQDEIVVSLQGSGVLVCAKLTSTSPHNTELQCWVRLGAASLTHFQGALARASSSGDLWITQSLQGAPQADRVLGSVESLLNQRDTWRAVYARLNKQAHQLKPTSLRSLRH</sequence>